<protein>
    <submittedName>
        <fullName evidence="1">Uncharacterized protein</fullName>
    </submittedName>
</protein>
<dbReference type="Proteomes" id="UP000490800">
    <property type="component" value="Unassembled WGS sequence"/>
</dbReference>
<gene>
    <name evidence="1" type="ORF">EDM21_00110</name>
</gene>
<evidence type="ECO:0000313" key="2">
    <source>
        <dbReference type="Proteomes" id="UP000490800"/>
    </source>
</evidence>
<evidence type="ECO:0000313" key="1">
    <source>
        <dbReference type="EMBL" id="MVO97961.1"/>
    </source>
</evidence>
<sequence>MAFTTGLILNTRDFGTAAANVAVNISNEDAVNTAQIVVEIFYTLSTGVAKTPLYFQTYTVPPGFADIRLFFIAGVLAYEVQIAVVAPQPNLVVASVFGLDTFNNLVPAQRVLQSELTPIPSLGG</sequence>
<dbReference type="RefSeq" id="WP_157331752.1">
    <property type="nucleotide sequence ID" value="NZ_RHLK01000001.1"/>
</dbReference>
<dbReference type="AlphaFoldDB" id="A0A7X3FEE7"/>
<organism evidence="1 2">
    <name type="scientific">Paenibacillus lutrae</name>
    <dbReference type="NCBI Taxonomy" id="2078573"/>
    <lineage>
        <taxon>Bacteria</taxon>
        <taxon>Bacillati</taxon>
        <taxon>Bacillota</taxon>
        <taxon>Bacilli</taxon>
        <taxon>Bacillales</taxon>
        <taxon>Paenibacillaceae</taxon>
        <taxon>Paenibacillus</taxon>
    </lineage>
</organism>
<comment type="caution">
    <text evidence="1">The sequence shown here is derived from an EMBL/GenBank/DDBJ whole genome shotgun (WGS) entry which is preliminary data.</text>
</comment>
<reference evidence="1 2" key="1">
    <citation type="journal article" date="2019" name="Microorganisms">
        <title>Paenibacillus lutrae sp. nov., A Chitinolytic Species Isolated from A River Otter in Castril Natural Park, Granada, Spain.</title>
        <authorList>
            <person name="Rodriguez M."/>
            <person name="Reina J.C."/>
            <person name="Bejar V."/>
            <person name="Llamas I."/>
        </authorList>
    </citation>
    <scope>NUCLEOTIDE SEQUENCE [LARGE SCALE GENOMIC DNA]</scope>
    <source>
        <strain evidence="1 2">N10</strain>
    </source>
</reference>
<dbReference type="EMBL" id="RHLK01000001">
    <property type="protein sequence ID" value="MVO97961.1"/>
    <property type="molecule type" value="Genomic_DNA"/>
</dbReference>
<dbReference type="OrthoDB" id="2645706at2"/>
<name>A0A7X3FEE7_9BACL</name>
<proteinExistence type="predicted"/>
<keyword evidence="2" id="KW-1185">Reference proteome</keyword>
<accession>A0A7X3FEE7</accession>